<keyword evidence="8" id="KW-0808">Transferase</keyword>
<dbReference type="PROSITE" id="PS50088">
    <property type="entry name" value="ANK_REPEAT"/>
    <property type="match status" value="2"/>
</dbReference>
<dbReference type="GeneID" id="14694210"/>
<dbReference type="GO" id="GO:0000139">
    <property type="term" value="C:Golgi membrane"/>
    <property type="evidence" value="ECO:0007669"/>
    <property type="project" value="TreeGrafter"/>
</dbReference>
<evidence type="ECO:0000256" key="3">
    <source>
        <dbReference type="ARBA" id="ARBA00022737"/>
    </source>
</evidence>
<dbReference type="EMBL" id="DF157104">
    <property type="protein sequence ID" value="GAB67837.1"/>
    <property type="molecule type" value="Genomic_DNA"/>
</dbReference>
<comment type="subcellular location">
    <subcellularLocation>
        <location evidence="1">Membrane</location>
        <topology evidence="1">Multi-pass membrane protein</topology>
    </subcellularLocation>
</comment>
<comment type="catalytic activity">
    <reaction evidence="8">
        <text>L-cysteinyl-[protein] + hexadecanoyl-CoA = S-hexadecanoyl-L-cysteinyl-[protein] + CoA</text>
        <dbReference type="Rhea" id="RHEA:36683"/>
        <dbReference type="Rhea" id="RHEA-COMP:10131"/>
        <dbReference type="Rhea" id="RHEA-COMP:11032"/>
        <dbReference type="ChEBI" id="CHEBI:29950"/>
        <dbReference type="ChEBI" id="CHEBI:57287"/>
        <dbReference type="ChEBI" id="CHEBI:57379"/>
        <dbReference type="ChEBI" id="CHEBI:74151"/>
        <dbReference type="EC" id="2.3.1.225"/>
    </reaction>
</comment>
<dbReference type="SMART" id="SM00248">
    <property type="entry name" value="ANK"/>
    <property type="match status" value="5"/>
</dbReference>
<evidence type="ECO:0000256" key="4">
    <source>
        <dbReference type="ARBA" id="ARBA00022989"/>
    </source>
</evidence>
<feature type="repeat" description="ANK" evidence="7">
    <location>
        <begin position="79"/>
        <end position="111"/>
    </location>
</feature>
<dbReference type="Pfam" id="PF01529">
    <property type="entry name" value="DHHC"/>
    <property type="match status" value="1"/>
</dbReference>
<feature type="domain" description="Palmitoyltransferase DHHC" evidence="9">
    <location>
        <begin position="396"/>
        <end position="517"/>
    </location>
</feature>
<dbReference type="PANTHER" id="PTHR24161:SF17">
    <property type="entry name" value="PALMITOYLTRANSFERASE"/>
    <property type="match status" value="1"/>
</dbReference>
<protein>
    <recommendedName>
        <fullName evidence="8">Palmitoyltransferase</fullName>
        <ecNumber evidence="8">2.3.1.225</ecNumber>
    </recommendedName>
</protein>
<dbReference type="InterPro" id="IPR036770">
    <property type="entry name" value="Ankyrin_rpt-contain_sf"/>
</dbReference>
<feature type="transmembrane region" description="Helical" evidence="8">
    <location>
        <begin position="443"/>
        <end position="463"/>
    </location>
</feature>
<dbReference type="PANTHER" id="PTHR24161">
    <property type="entry name" value="ANK_REP_REGION DOMAIN-CONTAINING PROTEIN-RELATED"/>
    <property type="match status" value="1"/>
</dbReference>
<dbReference type="Pfam" id="PF12796">
    <property type="entry name" value="Ank_2"/>
    <property type="match status" value="1"/>
</dbReference>
<dbReference type="GO" id="GO:0019706">
    <property type="term" value="F:protein-cysteine S-palmitoyltransferase activity"/>
    <property type="evidence" value="ECO:0007669"/>
    <property type="project" value="UniProtKB-EC"/>
</dbReference>
<evidence type="ECO:0000259" key="9">
    <source>
        <dbReference type="Pfam" id="PF01529"/>
    </source>
</evidence>
<dbReference type="KEGG" id="pcy:PCYB_124030"/>
<keyword evidence="2 8" id="KW-0812">Transmembrane</keyword>
<dbReference type="OMA" id="FWVGFRY"/>
<dbReference type="PROSITE" id="PS50297">
    <property type="entry name" value="ANK_REP_REGION"/>
    <property type="match status" value="2"/>
</dbReference>
<accession>K6VEY6</accession>
<reference evidence="10 11" key="1">
    <citation type="journal article" date="2012" name="Nat. Genet.">
        <title>Plasmodium cynomolgi genome sequences provide insight into Plasmodium vivax and the monkey malaria clade.</title>
        <authorList>
            <person name="Tachibana S."/>
            <person name="Sullivan S.A."/>
            <person name="Kawai S."/>
            <person name="Nakamura S."/>
            <person name="Kim H.R."/>
            <person name="Goto N."/>
            <person name="Arisue N."/>
            <person name="Palacpac N.M.Q."/>
            <person name="Honma H."/>
            <person name="Yagi M."/>
            <person name="Tougan T."/>
            <person name="Katakai Y."/>
            <person name="Kaneko O."/>
            <person name="Mita T."/>
            <person name="Kita K."/>
            <person name="Yasutomi Y."/>
            <person name="Sutton P.L."/>
            <person name="Shakhbatyan R."/>
            <person name="Horii T."/>
            <person name="Yasunaga T."/>
            <person name="Barnwell J.W."/>
            <person name="Escalante A.A."/>
            <person name="Carlton J.M."/>
            <person name="Tanabe K."/>
        </authorList>
    </citation>
    <scope>NUCLEOTIDE SEQUENCE [LARGE SCALE GENOMIC DNA]</scope>
    <source>
        <strain evidence="10 11">B</strain>
    </source>
</reference>
<evidence type="ECO:0000256" key="7">
    <source>
        <dbReference type="PROSITE-ProRule" id="PRU00023"/>
    </source>
</evidence>
<dbReference type="InterPro" id="IPR002110">
    <property type="entry name" value="Ankyrin_rpt"/>
</dbReference>
<evidence type="ECO:0000256" key="2">
    <source>
        <dbReference type="ARBA" id="ARBA00022692"/>
    </source>
</evidence>
<keyword evidence="4 8" id="KW-1133">Transmembrane helix</keyword>
<keyword evidence="6 8" id="KW-0472">Membrane</keyword>
<keyword evidence="8" id="KW-0012">Acyltransferase</keyword>
<feature type="repeat" description="ANK" evidence="7">
    <location>
        <begin position="46"/>
        <end position="78"/>
    </location>
</feature>
<evidence type="ECO:0000256" key="8">
    <source>
        <dbReference type="RuleBase" id="RU079119"/>
    </source>
</evidence>
<dbReference type="Proteomes" id="UP000006319">
    <property type="component" value="Chromosome 12"/>
</dbReference>
<organism evidence="10 11">
    <name type="scientific">Plasmodium cynomolgi (strain B)</name>
    <dbReference type="NCBI Taxonomy" id="1120755"/>
    <lineage>
        <taxon>Eukaryota</taxon>
        <taxon>Sar</taxon>
        <taxon>Alveolata</taxon>
        <taxon>Apicomplexa</taxon>
        <taxon>Aconoidasida</taxon>
        <taxon>Haemosporida</taxon>
        <taxon>Plasmodiidae</taxon>
        <taxon>Plasmodium</taxon>
        <taxon>Plasmodium (Plasmodium)</taxon>
    </lineage>
</organism>
<dbReference type="InterPro" id="IPR001594">
    <property type="entry name" value="Palmitoyltrfase_DHHC"/>
</dbReference>
<evidence type="ECO:0000256" key="5">
    <source>
        <dbReference type="ARBA" id="ARBA00023043"/>
    </source>
</evidence>
<dbReference type="RefSeq" id="XP_004223784.1">
    <property type="nucleotide sequence ID" value="XM_004223736.1"/>
</dbReference>
<name>K6VEY6_PLACD</name>
<dbReference type="OrthoDB" id="9909019at2759"/>
<evidence type="ECO:0000313" key="10">
    <source>
        <dbReference type="EMBL" id="GAB67837.1"/>
    </source>
</evidence>
<dbReference type="SUPFAM" id="SSF48403">
    <property type="entry name" value="Ankyrin repeat"/>
    <property type="match status" value="1"/>
</dbReference>
<dbReference type="VEuPathDB" id="PlasmoDB:PCYB_124030"/>
<evidence type="ECO:0000256" key="6">
    <source>
        <dbReference type="ARBA" id="ARBA00023136"/>
    </source>
</evidence>
<dbReference type="EC" id="2.3.1.225" evidence="8"/>
<dbReference type="PhylomeDB" id="K6VEY6"/>
<feature type="transmembrane region" description="Helical" evidence="8">
    <location>
        <begin position="475"/>
        <end position="500"/>
    </location>
</feature>
<dbReference type="PROSITE" id="PS50216">
    <property type="entry name" value="DHHC"/>
    <property type="match status" value="1"/>
</dbReference>
<evidence type="ECO:0000256" key="1">
    <source>
        <dbReference type="ARBA" id="ARBA00004141"/>
    </source>
</evidence>
<proteinExistence type="inferred from homology"/>
<dbReference type="eggNOG" id="KOG0509">
    <property type="taxonomic scope" value="Eukaryota"/>
</dbReference>
<gene>
    <name evidence="10" type="ORF">PCYB_124030</name>
</gene>
<evidence type="ECO:0000313" key="11">
    <source>
        <dbReference type="Proteomes" id="UP000006319"/>
    </source>
</evidence>
<keyword evidence="11" id="KW-1185">Reference proteome</keyword>
<comment type="domain">
    <text evidence="8">The DHHC domain is required for palmitoyltransferase activity.</text>
</comment>
<dbReference type="AlphaFoldDB" id="K6VEY6"/>
<keyword evidence="5 7" id="KW-0040">ANK repeat</keyword>
<comment type="similarity">
    <text evidence="8">Belongs to the DHHC palmitoyltransferase family.</text>
</comment>
<sequence>MQIPECVPNELPNGGDILFELAKRRDERVYKLLEEDGRLLNCRDGNGNSLLHWSVFLNDAYLTCYLLQKGADVNAKAHNAQTPLFWAVSGGNLHMIHLLRKHGGDIFQADDKGYSCLTISTQYGHVLCFLYLIHLGSPLTHRDLNSCSIVDWAAYNNNIFFLRLLSKVAPNLFSMNLKNPASTLHKAIIGNAYDAVVFLVLHGHQNVQDIATEENKTAAQFVEEHKDKVDRSIYKFITCRKVQQLCRRRGGKEDPALYEPSGTIGPYAISSRKKARGAFLGGNLFWDAAHPMLFILYYMVVSSDPGFLQSEGSTPCDMKGDKKDTSHLLEVDTNRSTNLTFRKIIKNVKEEIKGYEEKNKLISFCEMVKWKNIKEVKNSLQIKLDIQGFEVTSFDVNKLCPSCFLFKNLRTKHCRFCGKCVDIYDHHCIFTLNCMSVDNAKIFLIWIVSNLLFHFWKIYTHICMFMRLDFSSSPFLFRGVSLSVVLMSLLHIYFMGVIFLRSVLNILENITSNEKFKMYSSNTFFLYELKKDKNNEPVVIRRFKNPFDQGALFNLIHFFTKSKKNLSSPERQFIRVDESVESAPVRAFVEKLNKELRRVYAKR</sequence>
<dbReference type="Gene3D" id="1.25.40.20">
    <property type="entry name" value="Ankyrin repeat-containing domain"/>
    <property type="match status" value="1"/>
</dbReference>
<keyword evidence="3" id="KW-0677">Repeat</keyword>